<keyword evidence="8" id="KW-0675">Receptor</keyword>
<dbReference type="Proteomes" id="UP000887563">
    <property type="component" value="Unplaced"/>
</dbReference>
<dbReference type="GO" id="GO:0043565">
    <property type="term" value="F:sequence-specific DNA binding"/>
    <property type="evidence" value="ECO:0007669"/>
    <property type="project" value="InterPro"/>
</dbReference>
<dbReference type="AlphaFoldDB" id="A0A914LCE9"/>
<dbReference type="PRINTS" id="PR00047">
    <property type="entry name" value="STROIDFINGER"/>
</dbReference>
<comment type="similarity">
    <text evidence="1">Belongs to the nuclear hormone receptor family.</text>
</comment>
<dbReference type="Pfam" id="PF00105">
    <property type="entry name" value="zf-C4"/>
    <property type="match status" value="1"/>
</dbReference>
<accession>A0A914LCE9</accession>
<evidence type="ECO:0000256" key="4">
    <source>
        <dbReference type="ARBA" id="ARBA00022833"/>
    </source>
</evidence>
<dbReference type="PANTHER" id="PTHR24083">
    <property type="entry name" value="NUCLEAR HORMONE RECEPTOR"/>
    <property type="match status" value="1"/>
</dbReference>
<dbReference type="WBParaSite" id="Minc3s00404g11725">
    <property type="protein sequence ID" value="Minc3s00404g11725"/>
    <property type="gene ID" value="Minc3s00404g11725"/>
</dbReference>
<dbReference type="SMART" id="SM00399">
    <property type="entry name" value="ZnF_C4"/>
    <property type="match status" value="1"/>
</dbReference>
<proteinExistence type="inferred from homology"/>
<evidence type="ECO:0000313" key="12">
    <source>
        <dbReference type="WBParaSite" id="Minc3s00404g11725"/>
    </source>
</evidence>
<sequence>MFGIKKDLKIQKQSAKTKRNLNPHPTACSICERIASGYLFYGVICCYSCKHFFNRCITSQNKYKCEKDGNCNLSHNINVCKSCRFDKCILKGMYIQTTKGREPEEVVEIQTMIQNKRRELASKGKYVQRKSNNCAVEGLNFVDLQKSLIAKQNTQLIDYLLTIEQHACRIRDSPVGIQDFHYNSSLSSLATLLMRKDNLIAMKPEYVIGKQNFPEPVFNPNKGLFSSLPKPMTDLLLIIVDTARTMPFFDKLDLADKVIKFADQSNKVLQKKSAGK</sequence>
<dbReference type="InterPro" id="IPR013088">
    <property type="entry name" value="Znf_NHR/GATA"/>
</dbReference>
<dbReference type="Gene3D" id="3.30.50.10">
    <property type="entry name" value="Erythroid Transcription Factor GATA-1, subunit A"/>
    <property type="match status" value="1"/>
</dbReference>
<evidence type="ECO:0000256" key="1">
    <source>
        <dbReference type="ARBA" id="ARBA00005993"/>
    </source>
</evidence>
<keyword evidence="4" id="KW-0862">Zinc</keyword>
<keyword evidence="9" id="KW-0539">Nucleus</keyword>
<keyword evidence="5" id="KW-0805">Transcription regulation</keyword>
<evidence type="ECO:0000256" key="8">
    <source>
        <dbReference type="ARBA" id="ARBA00023170"/>
    </source>
</evidence>
<keyword evidence="7" id="KW-0804">Transcription</keyword>
<keyword evidence="11" id="KW-1185">Reference proteome</keyword>
<dbReference type="GO" id="GO:0003700">
    <property type="term" value="F:DNA-binding transcription factor activity"/>
    <property type="evidence" value="ECO:0007669"/>
    <property type="project" value="InterPro"/>
</dbReference>
<evidence type="ECO:0000313" key="11">
    <source>
        <dbReference type="Proteomes" id="UP000887563"/>
    </source>
</evidence>
<keyword evidence="6" id="KW-0238">DNA-binding</keyword>
<evidence type="ECO:0000256" key="9">
    <source>
        <dbReference type="ARBA" id="ARBA00023242"/>
    </source>
</evidence>
<feature type="domain" description="Nuclear receptor" evidence="10">
    <location>
        <begin position="25"/>
        <end position="100"/>
    </location>
</feature>
<dbReference type="InterPro" id="IPR001628">
    <property type="entry name" value="Znf_hrmn_rcpt"/>
</dbReference>
<protein>
    <submittedName>
        <fullName evidence="12">Nuclear receptor domain-containing protein</fullName>
    </submittedName>
</protein>
<organism evidence="11 12">
    <name type="scientific">Meloidogyne incognita</name>
    <name type="common">Southern root-knot nematode worm</name>
    <name type="synonym">Oxyuris incognita</name>
    <dbReference type="NCBI Taxonomy" id="6306"/>
    <lineage>
        <taxon>Eukaryota</taxon>
        <taxon>Metazoa</taxon>
        <taxon>Ecdysozoa</taxon>
        <taxon>Nematoda</taxon>
        <taxon>Chromadorea</taxon>
        <taxon>Rhabditida</taxon>
        <taxon>Tylenchina</taxon>
        <taxon>Tylenchomorpha</taxon>
        <taxon>Tylenchoidea</taxon>
        <taxon>Meloidogynidae</taxon>
        <taxon>Meloidogyninae</taxon>
        <taxon>Meloidogyne</taxon>
        <taxon>Meloidogyne incognita group</taxon>
    </lineage>
</organism>
<reference evidence="12" key="1">
    <citation type="submission" date="2022-11" db="UniProtKB">
        <authorList>
            <consortium name="WormBaseParasite"/>
        </authorList>
    </citation>
    <scope>IDENTIFICATION</scope>
</reference>
<keyword evidence="2" id="KW-0479">Metal-binding</keyword>
<dbReference type="SUPFAM" id="SSF57716">
    <property type="entry name" value="Glucocorticoid receptor-like (DNA-binding domain)"/>
    <property type="match status" value="1"/>
</dbReference>
<name>A0A914LCE9_MELIC</name>
<evidence type="ECO:0000256" key="6">
    <source>
        <dbReference type="ARBA" id="ARBA00023125"/>
    </source>
</evidence>
<dbReference type="GO" id="GO:0008270">
    <property type="term" value="F:zinc ion binding"/>
    <property type="evidence" value="ECO:0007669"/>
    <property type="project" value="UniProtKB-KW"/>
</dbReference>
<evidence type="ECO:0000256" key="2">
    <source>
        <dbReference type="ARBA" id="ARBA00022723"/>
    </source>
</evidence>
<evidence type="ECO:0000256" key="7">
    <source>
        <dbReference type="ARBA" id="ARBA00023163"/>
    </source>
</evidence>
<dbReference type="InterPro" id="IPR050274">
    <property type="entry name" value="Nuclear_hormone_rcpt_NR2"/>
</dbReference>
<evidence type="ECO:0000256" key="3">
    <source>
        <dbReference type="ARBA" id="ARBA00022771"/>
    </source>
</evidence>
<keyword evidence="3" id="KW-0863">Zinc-finger</keyword>
<evidence type="ECO:0000259" key="10">
    <source>
        <dbReference type="PROSITE" id="PS51030"/>
    </source>
</evidence>
<dbReference type="SUPFAM" id="SSF48508">
    <property type="entry name" value="Nuclear receptor ligand-binding domain"/>
    <property type="match status" value="1"/>
</dbReference>
<dbReference type="InterPro" id="IPR035500">
    <property type="entry name" value="NHR-like_dom_sf"/>
</dbReference>
<evidence type="ECO:0000256" key="5">
    <source>
        <dbReference type="ARBA" id="ARBA00023015"/>
    </source>
</evidence>
<dbReference type="PROSITE" id="PS51030">
    <property type="entry name" value="NUCLEAR_REC_DBD_2"/>
    <property type="match status" value="1"/>
</dbReference>